<name>A0AAV4MQY5_CAEEX</name>
<gene>
    <name evidence="1" type="ORF">CEXT_150711</name>
</gene>
<evidence type="ECO:0000313" key="2">
    <source>
        <dbReference type="Proteomes" id="UP001054945"/>
    </source>
</evidence>
<dbReference type="AlphaFoldDB" id="A0AAV4MQY5"/>
<organism evidence="1 2">
    <name type="scientific">Caerostris extrusa</name>
    <name type="common">Bark spider</name>
    <name type="synonym">Caerostris bankana</name>
    <dbReference type="NCBI Taxonomy" id="172846"/>
    <lineage>
        <taxon>Eukaryota</taxon>
        <taxon>Metazoa</taxon>
        <taxon>Ecdysozoa</taxon>
        <taxon>Arthropoda</taxon>
        <taxon>Chelicerata</taxon>
        <taxon>Arachnida</taxon>
        <taxon>Araneae</taxon>
        <taxon>Araneomorphae</taxon>
        <taxon>Entelegynae</taxon>
        <taxon>Araneoidea</taxon>
        <taxon>Araneidae</taxon>
        <taxon>Caerostris</taxon>
    </lineage>
</organism>
<accession>A0AAV4MQY5</accession>
<sequence>MRGSINRETNFYPESFTIFGASCLTQSSSAFQGLLFGRQYLTAITDVTFEGKFKGKNLWAEGVLEREIPEKMPIYGE</sequence>
<evidence type="ECO:0000313" key="1">
    <source>
        <dbReference type="EMBL" id="GIX74270.1"/>
    </source>
</evidence>
<protein>
    <submittedName>
        <fullName evidence="1">Uncharacterized protein</fullName>
    </submittedName>
</protein>
<dbReference type="Proteomes" id="UP001054945">
    <property type="component" value="Unassembled WGS sequence"/>
</dbReference>
<reference evidence="1 2" key="1">
    <citation type="submission" date="2021-06" db="EMBL/GenBank/DDBJ databases">
        <title>Caerostris extrusa draft genome.</title>
        <authorList>
            <person name="Kono N."/>
            <person name="Arakawa K."/>
        </authorList>
    </citation>
    <scope>NUCLEOTIDE SEQUENCE [LARGE SCALE GENOMIC DNA]</scope>
</reference>
<dbReference type="EMBL" id="BPLR01020048">
    <property type="protein sequence ID" value="GIX74270.1"/>
    <property type="molecule type" value="Genomic_DNA"/>
</dbReference>
<keyword evidence="2" id="KW-1185">Reference proteome</keyword>
<comment type="caution">
    <text evidence="1">The sequence shown here is derived from an EMBL/GenBank/DDBJ whole genome shotgun (WGS) entry which is preliminary data.</text>
</comment>
<proteinExistence type="predicted"/>